<dbReference type="Gene3D" id="1.25.40.10">
    <property type="entry name" value="Tetratricopeptide repeat domain"/>
    <property type="match status" value="5"/>
</dbReference>
<organism evidence="5 6">
    <name type="scientific">Effrenium voratum</name>
    <dbReference type="NCBI Taxonomy" id="2562239"/>
    <lineage>
        <taxon>Eukaryota</taxon>
        <taxon>Sar</taxon>
        <taxon>Alveolata</taxon>
        <taxon>Dinophyceae</taxon>
        <taxon>Suessiales</taxon>
        <taxon>Symbiodiniaceae</taxon>
        <taxon>Effrenium</taxon>
    </lineage>
</organism>
<dbReference type="PANTHER" id="PTHR47447">
    <property type="entry name" value="OS03G0856100 PROTEIN"/>
    <property type="match status" value="1"/>
</dbReference>
<accession>A0AA36MJK0</accession>
<proteinExistence type="predicted"/>
<feature type="repeat" description="PPR" evidence="2">
    <location>
        <begin position="791"/>
        <end position="827"/>
    </location>
</feature>
<evidence type="ECO:0000256" key="1">
    <source>
        <dbReference type="ARBA" id="ARBA00022737"/>
    </source>
</evidence>
<keyword evidence="3" id="KW-1133">Transmembrane helix</keyword>
<keyword evidence="6" id="KW-1185">Reference proteome</keyword>
<evidence type="ECO:0000259" key="4">
    <source>
        <dbReference type="Pfam" id="PF17177"/>
    </source>
</evidence>
<dbReference type="InterPro" id="IPR011990">
    <property type="entry name" value="TPR-like_helical_dom_sf"/>
</dbReference>
<keyword evidence="1" id="KW-0677">Repeat</keyword>
<gene>
    <name evidence="5" type="ORF">EVOR1521_LOCUS3772</name>
</gene>
<dbReference type="Proteomes" id="UP001178507">
    <property type="component" value="Unassembled WGS sequence"/>
</dbReference>
<feature type="repeat" description="PPR" evidence="2">
    <location>
        <begin position="259"/>
        <end position="293"/>
    </location>
</feature>
<dbReference type="AlphaFoldDB" id="A0AA36MJK0"/>
<comment type="caution">
    <text evidence="5">The sequence shown here is derived from an EMBL/GenBank/DDBJ whole genome shotgun (WGS) entry which is preliminary data.</text>
</comment>
<dbReference type="EMBL" id="CAUJNA010000234">
    <property type="protein sequence ID" value="CAJ1374146.1"/>
    <property type="molecule type" value="Genomic_DNA"/>
</dbReference>
<evidence type="ECO:0000313" key="5">
    <source>
        <dbReference type="EMBL" id="CAJ1374146.1"/>
    </source>
</evidence>
<reference evidence="5" key="1">
    <citation type="submission" date="2023-08" db="EMBL/GenBank/DDBJ databases">
        <authorList>
            <person name="Chen Y."/>
            <person name="Shah S."/>
            <person name="Dougan E. K."/>
            <person name="Thang M."/>
            <person name="Chan C."/>
        </authorList>
    </citation>
    <scope>NUCLEOTIDE SEQUENCE</scope>
</reference>
<name>A0AA36MJK0_9DINO</name>
<dbReference type="InterPro" id="IPR002885">
    <property type="entry name" value="PPR_rpt"/>
</dbReference>
<feature type="repeat" description="PPR" evidence="2">
    <location>
        <begin position="294"/>
        <end position="328"/>
    </location>
</feature>
<feature type="repeat" description="PPR" evidence="2">
    <location>
        <begin position="329"/>
        <end position="363"/>
    </location>
</feature>
<feature type="transmembrane region" description="Helical" evidence="3">
    <location>
        <begin position="697"/>
        <end position="722"/>
    </location>
</feature>
<dbReference type="Pfam" id="PF17177">
    <property type="entry name" value="PPR_long"/>
    <property type="match status" value="1"/>
</dbReference>
<sequence>MRPGRLGAAAQFAELNKWAAVGDVRAARTAFDELRPCVPPKRQTFLWNTMLKAHAIAGDINGASAHFSAMRSQRVAVTSRTLGKLIRCAAEARRPEQAVQFLEQGSGQGVCESLIAYTSVVDAFAKAGQPAEAEAWLRQMKSKGLRPDAVVFSAVCMGYSRLGQGAEAARCLEMMLAEGHGASTETVGAVASAWARAGEAQKAAAWLREMGKMQLQPSSETLAAVLAGCSKSDPQTCLALGESNSGGRTVAFGALEAPSQHLHSALVAASARSGDLQQAEAKLQEMEQSKLQPNLITYTSLIDGCARRGDAAGAVRWLQELRQRGLSPNTVTYTSLIKCSAKFGDLPGAVRWLQEMTSNELTPDAMAYTAVIHCSAKKGNVDDATAWFKRMLENGLKADYVTYTALINACAKRSDVTGATAWLREILDQQLQPNVVAFSAALKARWGKHITGIPCGLQGPTQRAVACCHSRSFQRLMAKRSSTEPLGDLGLEDGRCENLFQLEKLDSERLCHKACAEDPRCPLARHFGLFGHEKRPVWQFSARGCWIGFGIDCERPGGSFEAGVAAQRLLHGSVYVVGELVGVKLENLFRLEPEAFDSLSIERCKAWCYSSIACQYWQFSETQGCFVDAPMLSKTLVPYPLTTAALASGTPESSNMIAGEYIHHYCPNRTASDVDDGFAAQVPANLAVPTHLDGPRVWPWVVLSLLLTLVLMIAAFAFYSVIWKRRDTARRPLARRAMDETVADARPNVQFTPVQVAPVQAAPSPACARATDALQAQQLLKDMARHAVQPNVISYTSAIEVCAKSWPRQKEEAESLFRELLRKGVQPDTKLMRTMMRAVGMTHCMELCRELGVVDAAVDALAASFPGAGAEKA</sequence>
<dbReference type="Pfam" id="PF13812">
    <property type="entry name" value="PPR_3"/>
    <property type="match status" value="2"/>
</dbReference>
<keyword evidence="3" id="KW-0472">Membrane</keyword>
<evidence type="ECO:0000256" key="2">
    <source>
        <dbReference type="PROSITE-ProRule" id="PRU00708"/>
    </source>
</evidence>
<feature type="repeat" description="PPR" evidence="2">
    <location>
        <begin position="399"/>
        <end position="433"/>
    </location>
</feature>
<dbReference type="PROSITE" id="PS51375">
    <property type="entry name" value="PPR"/>
    <property type="match status" value="7"/>
</dbReference>
<dbReference type="NCBIfam" id="TIGR00756">
    <property type="entry name" value="PPR"/>
    <property type="match status" value="5"/>
</dbReference>
<feature type="repeat" description="PPR" evidence="2">
    <location>
        <begin position="364"/>
        <end position="398"/>
    </location>
</feature>
<feature type="domain" description="PROP1-like PPR" evidence="4">
    <location>
        <begin position="51"/>
        <end position="224"/>
    </location>
</feature>
<dbReference type="Pfam" id="PF13041">
    <property type="entry name" value="PPR_2"/>
    <property type="match status" value="1"/>
</dbReference>
<dbReference type="PANTHER" id="PTHR47447:SF17">
    <property type="entry name" value="OS12G0638900 PROTEIN"/>
    <property type="match status" value="1"/>
</dbReference>
<evidence type="ECO:0000313" key="6">
    <source>
        <dbReference type="Proteomes" id="UP001178507"/>
    </source>
</evidence>
<dbReference type="InterPro" id="IPR033443">
    <property type="entry name" value="PROP1-like_PPR_dom"/>
</dbReference>
<protein>
    <recommendedName>
        <fullName evidence="4">PROP1-like PPR domain-containing protein</fullName>
    </recommendedName>
</protein>
<keyword evidence="3" id="KW-0812">Transmembrane</keyword>
<dbReference type="SUPFAM" id="SSF81901">
    <property type="entry name" value="HCP-like"/>
    <property type="match status" value="1"/>
</dbReference>
<evidence type="ECO:0000256" key="3">
    <source>
        <dbReference type="SAM" id="Phobius"/>
    </source>
</evidence>
<feature type="repeat" description="PPR" evidence="2">
    <location>
        <begin position="113"/>
        <end position="147"/>
    </location>
</feature>